<dbReference type="OrthoDB" id="567788at2759"/>
<evidence type="ECO:0000256" key="5">
    <source>
        <dbReference type="ARBA" id="ARBA00023136"/>
    </source>
</evidence>
<feature type="domain" description="Reticulon" evidence="8">
    <location>
        <begin position="153"/>
        <end position="340"/>
    </location>
</feature>
<protein>
    <recommendedName>
        <fullName evidence="6">Reticulon-like protein</fullName>
    </recommendedName>
</protein>
<reference evidence="9" key="1">
    <citation type="submission" date="2022-01" db="EMBL/GenBank/DDBJ databases">
        <authorList>
            <person name="Braso-Vives M."/>
        </authorList>
    </citation>
    <scope>NUCLEOTIDE SEQUENCE</scope>
</reference>
<dbReference type="Pfam" id="PF02453">
    <property type="entry name" value="Reticulon"/>
    <property type="match status" value="1"/>
</dbReference>
<feature type="region of interest" description="Disordered" evidence="7">
    <location>
        <begin position="91"/>
        <end position="145"/>
    </location>
</feature>
<feature type="region of interest" description="Disordered" evidence="7">
    <location>
        <begin position="1"/>
        <end position="72"/>
    </location>
</feature>
<keyword evidence="2 6" id="KW-0812">Transmembrane</keyword>
<comment type="caution">
    <text evidence="6">Lacks conserved residue(s) required for the propagation of feature annotation.</text>
</comment>
<dbReference type="Gene3D" id="1.20.5.2480">
    <property type="match status" value="1"/>
</dbReference>
<accession>A0A8J9ZWB4</accession>
<dbReference type="InterPro" id="IPR003388">
    <property type="entry name" value="Reticulon"/>
</dbReference>
<dbReference type="InterPro" id="IPR046964">
    <property type="entry name" value="RTN1-4"/>
</dbReference>
<dbReference type="PANTHER" id="PTHR45799:SF2">
    <property type="entry name" value="RETICULON-LIKE PROTEIN"/>
    <property type="match status" value="1"/>
</dbReference>
<feature type="transmembrane region" description="Helical" evidence="6">
    <location>
        <begin position="275"/>
        <end position="299"/>
    </location>
</feature>
<evidence type="ECO:0000259" key="8">
    <source>
        <dbReference type="PROSITE" id="PS50845"/>
    </source>
</evidence>
<evidence type="ECO:0000256" key="2">
    <source>
        <dbReference type="ARBA" id="ARBA00022692"/>
    </source>
</evidence>
<dbReference type="EMBL" id="OV696689">
    <property type="protein sequence ID" value="CAH1263191.1"/>
    <property type="molecule type" value="Genomic_DNA"/>
</dbReference>
<dbReference type="AlphaFoldDB" id="A0A8J9ZWB4"/>
<keyword evidence="10" id="KW-1185">Reference proteome</keyword>
<evidence type="ECO:0000256" key="6">
    <source>
        <dbReference type="RuleBase" id="RU363132"/>
    </source>
</evidence>
<name>A0A8J9ZWB4_BRALA</name>
<evidence type="ECO:0000313" key="10">
    <source>
        <dbReference type="Proteomes" id="UP000838412"/>
    </source>
</evidence>
<dbReference type="Proteomes" id="UP000838412">
    <property type="component" value="Chromosome 4"/>
</dbReference>
<evidence type="ECO:0000256" key="4">
    <source>
        <dbReference type="ARBA" id="ARBA00022989"/>
    </source>
</evidence>
<keyword evidence="5 6" id="KW-0472">Membrane</keyword>
<dbReference type="GO" id="GO:0005789">
    <property type="term" value="C:endoplasmic reticulum membrane"/>
    <property type="evidence" value="ECO:0007669"/>
    <property type="project" value="UniProtKB-SubCell"/>
</dbReference>
<evidence type="ECO:0000256" key="3">
    <source>
        <dbReference type="ARBA" id="ARBA00022824"/>
    </source>
</evidence>
<evidence type="ECO:0000256" key="1">
    <source>
        <dbReference type="ARBA" id="ARBA00004477"/>
    </source>
</evidence>
<dbReference type="PROSITE" id="PS50845">
    <property type="entry name" value="RETICULON"/>
    <property type="match status" value="1"/>
</dbReference>
<evidence type="ECO:0000256" key="7">
    <source>
        <dbReference type="SAM" id="MobiDB-lite"/>
    </source>
</evidence>
<organism evidence="9 10">
    <name type="scientific">Branchiostoma lanceolatum</name>
    <name type="common">Common lancelet</name>
    <name type="synonym">Amphioxus lanceolatum</name>
    <dbReference type="NCBI Taxonomy" id="7740"/>
    <lineage>
        <taxon>Eukaryota</taxon>
        <taxon>Metazoa</taxon>
        <taxon>Chordata</taxon>
        <taxon>Cephalochordata</taxon>
        <taxon>Leptocardii</taxon>
        <taxon>Amphioxiformes</taxon>
        <taxon>Branchiostomatidae</taxon>
        <taxon>Branchiostoma</taxon>
    </lineage>
</organism>
<keyword evidence="4 6" id="KW-1133">Transmembrane helix</keyword>
<keyword evidence="3 6" id="KW-0256">Endoplasmic reticulum</keyword>
<comment type="subcellular location">
    <subcellularLocation>
        <location evidence="1 6">Endoplasmic reticulum membrane</location>
        <topology evidence="1 6">Multi-pass membrane protein</topology>
    </subcellularLocation>
</comment>
<sequence>MDQDFSAFEEQTRPLEGSNLDDFVQVGAPGNQFFHADDHEAEGEPVSSSGRDEAEEDLYLGSDNPESSEAQAAAPVVDNLLDFGFEPPPKMAEPISAVPDSSAAEPAIKEEVEPVPEPAPAAGSKWLESQNIDPRADAEPSGDAKGATTAARVLDLVYWKDPKVTGGVFGGLLVLLLSLTFYSVLSVVAYLILALLTVTISFRVYKNVLNAVQKSTDGHPFKQWLDEDINISTDTLNKYSDKVLSRLNKITNDVRRLVLVEDLVDSVKFAVLMWLLTYVGAWFNGMTLMILALVGAFTLPKVYELYQPQIDQYVGMAKKQIDGVVSKIKDKVPLLKKKEE</sequence>
<dbReference type="PANTHER" id="PTHR45799">
    <property type="entry name" value="RETICULON-LIKE PROTEIN"/>
    <property type="match status" value="1"/>
</dbReference>
<gene>
    <name evidence="9" type="primary">RTN4</name>
    <name evidence="9" type="ORF">BLAG_LOCUS17962</name>
</gene>
<proteinExistence type="predicted"/>
<evidence type="ECO:0000313" key="9">
    <source>
        <dbReference type="EMBL" id="CAH1263191.1"/>
    </source>
</evidence>